<dbReference type="GO" id="GO:0008237">
    <property type="term" value="F:metallopeptidase activity"/>
    <property type="evidence" value="ECO:0007669"/>
    <property type="project" value="UniProtKB-KW"/>
</dbReference>
<evidence type="ECO:0000256" key="1">
    <source>
        <dbReference type="ARBA" id="ARBA00005836"/>
    </source>
</evidence>
<dbReference type="AlphaFoldDB" id="A0A495WDT2"/>
<evidence type="ECO:0000313" key="9">
    <source>
        <dbReference type="Proteomes" id="UP000270626"/>
    </source>
</evidence>
<evidence type="ECO:0000313" key="8">
    <source>
        <dbReference type="EMBL" id="RKT59509.1"/>
    </source>
</evidence>
<dbReference type="Pfam" id="PF19290">
    <property type="entry name" value="PmbA_TldD_2nd"/>
    <property type="match status" value="1"/>
</dbReference>
<dbReference type="GO" id="GO:0006508">
    <property type="term" value="P:proteolysis"/>
    <property type="evidence" value="ECO:0007669"/>
    <property type="project" value="UniProtKB-KW"/>
</dbReference>
<dbReference type="Gene3D" id="3.30.2290.10">
    <property type="entry name" value="PmbA/TldD superfamily"/>
    <property type="match status" value="1"/>
</dbReference>
<dbReference type="InterPro" id="IPR045570">
    <property type="entry name" value="Metalloprtase-TldD/E_cen_dom"/>
</dbReference>
<evidence type="ECO:0000256" key="4">
    <source>
        <dbReference type="ARBA" id="ARBA00023049"/>
    </source>
</evidence>
<dbReference type="InterPro" id="IPR002510">
    <property type="entry name" value="Metalloprtase-TldD/E_N"/>
</dbReference>
<dbReference type="Pfam" id="PF01523">
    <property type="entry name" value="PmbA_TldD_1st"/>
    <property type="match status" value="1"/>
</dbReference>
<dbReference type="RefSeq" id="WP_121457744.1">
    <property type="nucleotide sequence ID" value="NZ_JAANMQ010000002.1"/>
</dbReference>
<sequence length="481" mass="50650">MSQSSALAQAESLLLTPFSLSERDLTRTFGQIMAHRVDYADLYFQYSRSEAWSLDEGIVKSGSFNIDQGVGVRAVSGEKTAFAYSDDISAAALGDAASAVRAIASAGQSGILPALQASTVNQSLYLPNDPLASLPADAKVRLLERFEGFARALDSRVQQVNASLAGEYEVILVAGSDGRLAADIRPLVRCSISVIVEENGRREQGASGGGGRFDFAYFSDEVLQRYAAEAVHQAVTNLGAEAAPAGQMTVVLGSGWPGILLHEAVGHGLEGDFNRKGSSAFSGRIGERVAARGVTVIDDGTIADRRGSLNIDDEGNPTRRNVLIEDGILKGYMQDSLNARLMGVAPTGNGRRESFAHLPLPRMTNTMMLAGEHDPQEIIQSVKKGIYAANFGGGQVDITSGKFVFSMSEAYLIEDGKVTRPIKGATLIGNGPDALTRVSMIGNDLRLDPGVGTCGKEGQSVPVGVGQPTLRIDGLTVGGTA</sequence>
<dbReference type="EMBL" id="RBXP01000013">
    <property type="protein sequence ID" value="RKT59509.1"/>
    <property type="molecule type" value="Genomic_DNA"/>
</dbReference>
<keyword evidence="4" id="KW-0482">Metalloprotease</keyword>
<dbReference type="GO" id="GO:0005829">
    <property type="term" value="C:cytosol"/>
    <property type="evidence" value="ECO:0007669"/>
    <property type="project" value="TreeGrafter"/>
</dbReference>
<comment type="caution">
    <text evidence="8">The sequence shown here is derived from an EMBL/GenBank/DDBJ whole genome shotgun (WGS) entry which is preliminary data.</text>
</comment>
<protein>
    <submittedName>
        <fullName evidence="8">Microcin-processing peptidase 2</fullName>
    </submittedName>
</protein>
<dbReference type="PIRSF" id="PIRSF004919">
    <property type="entry name" value="TldD"/>
    <property type="match status" value="1"/>
</dbReference>
<proteinExistence type="inferred from homology"/>
<dbReference type="PANTHER" id="PTHR30624:SF4">
    <property type="entry name" value="METALLOPROTEASE TLDD"/>
    <property type="match status" value="1"/>
</dbReference>
<reference evidence="8 9" key="1">
    <citation type="submission" date="2018-10" db="EMBL/GenBank/DDBJ databases">
        <title>Genomic Encyclopedia of Type Strains, Phase IV (KMG-IV): sequencing the most valuable type-strain genomes for metagenomic binning, comparative biology and taxonomic classification.</title>
        <authorList>
            <person name="Goeker M."/>
        </authorList>
    </citation>
    <scope>NUCLEOTIDE SEQUENCE [LARGE SCALE GENOMIC DNA]</scope>
    <source>
        <strain evidence="8 9">DSM 23841</strain>
    </source>
</reference>
<keyword evidence="9" id="KW-1185">Reference proteome</keyword>
<dbReference type="NCBIfam" id="NF008006">
    <property type="entry name" value="PRK10735.1"/>
    <property type="match status" value="1"/>
</dbReference>
<name>A0A495WDT2_9RHOO</name>
<dbReference type="PANTHER" id="PTHR30624">
    <property type="entry name" value="UNCHARACTERIZED PROTEIN TLDD AND PMBA"/>
    <property type="match status" value="1"/>
</dbReference>
<evidence type="ECO:0000259" key="7">
    <source>
        <dbReference type="Pfam" id="PF19290"/>
    </source>
</evidence>
<keyword evidence="3" id="KW-0378">Hydrolase</keyword>
<evidence type="ECO:0000259" key="6">
    <source>
        <dbReference type="Pfam" id="PF19289"/>
    </source>
</evidence>
<feature type="domain" description="Metalloprotease TldD/E N-terminal" evidence="5">
    <location>
        <begin position="40"/>
        <end position="104"/>
    </location>
</feature>
<dbReference type="InterPro" id="IPR051463">
    <property type="entry name" value="Peptidase_U62_metallo"/>
</dbReference>
<dbReference type="InterPro" id="IPR045569">
    <property type="entry name" value="Metalloprtase-TldD/E_C"/>
</dbReference>
<comment type="similarity">
    <text evidence="1">Belongs to the peptidase U62 family.</text>
</comment>
<organism evidence="8 9">
    <name type="scientific">Azonexus fungiphilus</name>
    <dbReference type="NCBI Taxonomy" id="146940"/>
    <lineage>
        <taxon>Bacteria</taxon>
        <taxon>Pseudomonadati</taxon>
        <taxon>Pseudomonadota</taxon>
        <taxon>Betaproteobacteria</taxon>
        <taxon>Rhodocyclales</taxon>
        <taxon>Azonexaceae</taxon>
        <taxon>Azonexus</taxon>
    </lineage>
</organism>
<accession>A0A495WDT2</accession>
<feature type="domain" description="Metalloprotease TldD/E C-terminal" evidence="6">
    <location>
        <begin position="246"/>
        <end position="479"/>
    </location>
</feature>
<evidence type="ECO:0000256" key="3">
    <source>
        <dbReference type="ARBA" id="ARBA00022801"/>
    </source>
</evidence>
<feature type="domain" description="Metalloprotease TldD/E central" evidence="7">
    <location>
        <begin position="130"/>
        <end position="238"/>
    </location>
</feature>
<evidence type="ECO:0000256" key="2">
    <source>
        <dbReference type="ARBA" id="ARBA00022670"/>
    </source>
</evidence>
<dbReference type="Pfam" id="PF19289">
    <property type="entry name" value="PmbA_TldD_3rd"/>
    <property type="match status" value="1"/>
</dbReference>
<dbReference type="InterPro" id="IPR035068">
    <property type="entry name" value="TldD/PmbA_N"/>
</dbReference>
<dbReference type="Proteomes" id="UP000270626">
    <property type="component" value="Unassembled WGS sequence"/>
</dbReference>
<keyword evidence="2" id="KW-0645">Protease</keyword>
<dbReference type="InterPro" id="IPR036059">
    <property type="entry name" value="TldD/PmbA_sf"/>
</dbReference>
<gene>
    <name evidence="8" type="ORF">DFR40_1397</name>
</gene>
<dbReference type="OrthoDB" id="9803213at2"/>
<evidence type="ECO:0000259" key="5">
    <source>
        <dbReference type="Pfam" id="PF01523"/>
    </source>
</evidence>
<dbReference type="InterPro" id="IPR025502">
    <property type="entry name" value="TldD"/>
</dbReference>
<dbReference type="SUPFAM" id="SSF111283">
    <property type="entry name" value="Putative modulator of DNA gyrase, PmbA/TldD"/>
    <property type="match status" value="1"/>
</dbReference>